<keyword evidence="2" id="KW-1185">Reference proteome</keyword>
<proteinExistence type="predicted"/>
<dbReference type="Proteomes" id="UP001144313">
    <property type="component" value="Unassembled WGS sequence"/>
</dbReference>
<accession>A0A9W6G604</accession>
<reference evidence="1" key="1">
    <citation type="submission" date="2022-12" db="EMBL/GenBank/DDBJ databases">
        <title>Reference genome sequencing for broad-spectrum identification of bacterial and archaeal isolates by mass spectrometry.</title>
        <authorList>
            <person name="Sekiguchi Y."/>
            <person name="Tourlousse D.M."/>
        </authorList>
    </citation>
    <scope>NUCLEOTIDE SEQUENCE</scope>
    <source>
        <strain evidence="1">LLR39Z86</strain>
    </source>
</reference>
<dbReference type="AlphaFoldDB" id="A0A9W6G604"/>
<dbReference type="EMBL" id="BSDT01000001">
    <property type="protein sequence ID" value="GLI40959.1"/>
    <property type="molecule type" value="Genomic_DNA"/>
</dbReference>
<evidence type="ECO:0000313" key="1">
    <source>
        <dbReference type="EMBL" id="GLI40959.1"/>
    </source>
</evidence>
<name>A0A9W6G604_9ACTN</name>
<evidence type="ECO:0000313" key="2">
    <source>
        <dbReference type="Proteomes" id="UP001144313"/>
    </source>
</evidence>
<gene>
    <name evidence="1" type="ORF">GALLR39Z86_08090</name>
</gene>
<protein>
    <submittedName>
        <fullName evidence="1">Uncharacterized protein</fullName>
    </submittedName>
</protein>
<organism evidence="1 2">
    <name type="scientific">Glycomyces algeriensis</name>
    <dbReference type="NCBI Taxonomy" id="256037"/>
    <lineage>
        <taxon>Bacteria</taxon>
        <taxon>Bacillati</taxon>
        <taxon>Actinomycetota</taxon>
        <taxon>Actinomycetes</taxon>
        <taxon>Glycomycetales</taxon>
        <taxon>Glycomycetaceae</taxon>
        <taxon>Glycomyces</taxon>
    </lineage>
</organism>
<comment type="caution">
    <text evidence="1">The sequence shown here is derived from an EMBL/GenBank/DDBJ whole genome shotgun (WGS) entry which is preliminary data.</text>
</comment>
<sequence>MRCKIAELSVVVQRLEAVRSPEASLLPTADLSRDLAGWIAGESRTALAVHWAGDTAARPL</sequence>